<keyword evidence="3" id="KW-1185">Reference proteome</keyword>
<sequence length="235" mass="27897">MSETKLFENLEVDVGLFIRTVKSFPYLYDQQHKDFKNISYRRKTWDKIGATLELPVAECFRLWKNFRDRYTRERRSYSITGKLPHWEFYEAMEFLNPYIKRRRSILKRLKQRTSYAVGAEFQDIDDTSTNASDCADIKFTPADSPEQVFMVENDLDDNTQIEEITFETMDEEESRQLSVKEVPLRNSETITTIRHQTSEEAFGAYIASRLMDFPMDIRQIKKVKIFKALEDLGDF</sequence>
<evidence type="ECO:0000313" key="2">
    <source>
        <dbReference type="EMBL" id="CAH1169644.1"/>
    </source>
</evidence>
<protein>
    <recommendedName>
        <fullName evidence="1">MADF domain-containing protein</fullName>
    </recommendedName>
</protein>
<proteinExistence type="predicted"/>
<name>A0A9P0DVB1_PHACE</name>
<reference evidence="2" key="1">
    <citation type="submission" date="2022-01" db="EMBL/GenBank/DDBJ databases">
        <authorList>
            <person name="King R."/>
        </authorList>
    </citation>
    <scope>NUCLEOTIDE SEQUENCE</scope>
</reference>
<dbReference type="Pfam" id="PF10545">
    <property type="entry name" value="MADF_DNA_bdg"/>
    <property type="match status" value="1"/>
</dbReference>
<organism evidence="2 3">
    <name type="scientific">Phaedon cochleariae</name>
    <name type="common">Mustard beetle</name>
    <dbReference type="NCBI Taxonomy" id="80249"/>
    <lineage>
        <taxon>Eukaryota</taxon>
        <taxon>Metazoa</taxon>
        <taxon>Ecdysozoa</taxon>
        <taxon>Arthropoda</taxon>
        <taxon>Hexapoda</taxon>
        <taxon>Insecta</taxon>
        <taxon>Pterygota</taxon>
        <taxon>Neoptera</taxon>
        <taxon>Endopterygota</taxon>
        <taxon>Coleoptera</taxon>
        <taxon>Polyphaga</taxon>
        <taxon>Cucujiformia</taxon>
        <taxon>Chrysomeloidea</taxon>
        <taxon>Chrysomelidae</taxon>
        <taxon>Chrysomelinae</taxon>
        <taxon>Chrysomelini</taxon>
        <taxon>Phaedon</taxon>
    </lineage>
</organism>
<reference evidence="2" key="2">
    <citation type="submission" date="2022-10" db="EMBL/GenBank/DDBJ databases">
        <authorList>
            <consortium name="ENA_rothamsted_submissions"/>
            <consortium name="culmorum"/>
            <person name="King R."/>
        </authorList>
    </citation>
    <scope>NUCLEOTIDE SEQUENCE</scope>
</reference>
<dbReference type="PANTHER" id="PTHR12243:SF60">
    <property type="entry name" value="SI:CH211-15D5.12-RELATED"/>
    <property type="match status" value="1"/>
</dbReference>
<dbReference type="GO" id="GO:0006357">
    <property type="term" value="P:regulation of transcription by RNA polymerase II"/>
    <property type="evidence" value="ECO:0007669"/>
    <property type="project" value="TreeGrafter"/>
</dbReference>
<evidence type="ECO:0000313" key="3">
    <source>
        <dbReference type="Proteomes" id="UP001153737"/>
    </source>
</evidence>
<dbReference type="Proteomes" id="UP001153737">
    <property type="component" value="Chromosome 5"/>
</dbReference>
<feature type="domain" description="MADF" evidence="1">
    <location>
        <begin position="16"/>
        <end position="100"/>
    </location>
</feature>
<dbReference type="SMART" id="SM00595">
    <property type="entry name" value="MADF"/>
    <property type="match status" value="1"/>
</dbReference>
<evidence type="ECO:0000259" key="1">
    <source>
        <dbReference type="PROSITE" id="PS51029"/>
    </source>
</evidence>
<dbReference type="PROSITE" id="PS51029">
    <property type="entry name" value="MADF"/>
    <property type="match status" value="1"/>
</dbReference>
<dbReference type="OrthoDB" id="8195830at2759"/>
<dbReference type="AlphaFoldDB" id="A0A9P0DVB1"/>
<accession>A0A9P0DVB1</accession>
<gene>
    <name evidence="2" type="ORF">PHAECO_LOCUS8923</name>
</gene>
<dbReference type="InterPro" id="IPR039353">
    <property type="entry name" value="TF_Adf1"/>
</dbReference>
<dbReference type="EMBL" id="OU896711">
    <property type="protein sequence ID" value="CAH1169644.1"/>
    <property type="molecule type" value="Genomic_DNA"/>
</dbReference>
<dbReference type="GO" id="GO:0005634">
    <property type="term" value="C:nucleus"/>
    <property type="evidence" value="ECO:0007669"/>
    <property type="project" value="TreeGrafter"/>
</dbReference>
<dbReference type="InterPro" id="IPR006578">
    <property type="entry name" value="MADF-dom"/>
</dbReference>
<dbReference type="PANTHER" id="PTHR12243">
    <property type="entry name" value="MADF DOMAIN TRANSCRIPTION FACTOR"/>
    <property type="match status" value="1"/>
</dbReference>
<dbReference type="GO" id="GO:0005667">
    <property type="term" value="C:transcription regulator complex"/>
    <property type="evidence" value="ECO:0007669"/>
    <property type="project" value="TreeGrafter"/>
</dbReference>